<gene>
    <name evidence="1" type="ORF">FHR33_007430</name>
</gene>
<name>A0A7W5VDD2_9ACTN</name>
<dbReference type="PROSITE" id="PS51257">
    <property type="entry name" value="PROKAR_LIPOPROTEIN"/>
    <property type="match status" value="1"/>
</dbReference>
<evidence type="ECO:0000313" key="2">
    <source>
        <dbReference type="Proteomes" id="UP000579945"/>
    </source>
</evidence>
<evidence type="ECO:0000313" key="1">
    <source>
        <dbReference type="EMBL" id="MBB3731570.1"/>
    </source>
</evidence>
<dbReference type="RefSeq" id="WP_183657757.1">
    <property type="nucleotide sequence ID" value="NZ_JACIBV010000001.1"/>
</dbReference>
<keyword evidence="2" id="KW-1185">Reference proteome</keyword>
<sequence length="219" mass="22694">MALTGRAGIIGMAVACGLLAAGLTGCGVQGAVSDAEARRQSLELKALLSQERLLPDGFSGPAREAWQSPLAKASSDCRAVLDAATGHPPLRALEGNAAVSFQGDVLGELAAVGMAVYAGGEAEEHLEDMGRAMDGCPVLRGADPTGGTRLRLSELTLPALGDEAVSRQLRGRLHGYPYALDLVLVRQGDRLLSLVHTGLGTVDVRRTVELARAFAGMAR</sequence>
<organism evidence="1 2">
    <name type="scientific">Nonomuraea dietziae</name>
    <dbReference type="NCBI Taxonomy" id="65515"/>
    <lineage>
        <taxon>Bacteria</taxon>
        <taxon>Bacillati</taxon>
        <taxon>Actinomycetota</taxon>
        <taxon>Actinomycetes</taxon>
        <taxon>Streptosporangiales</taxon>
        <taxon>Streptosporangiaceae</taxon>
        <taxon>Nonomuraea</taxon>
    </lineage>
</organism>
<reference evidence="1 2" key="1">
    <citation type="submission" date="2020-08" db="EMBL/GenBank/DDBJ databases">
        <title>Sequencing the genomes of 1000 actinobacteria strains.</title>
        <authorList>
            <person name="Klenk H.-P."/>
        </authorList>
    </citation>
    <scope>NUCLEOTIDE SEQUENCE [LARGE SCALE GENOMIC DNA]</scope>
    <source>
        <strain evidence="1 2">DSM 44320</strain>
    </source>
</reference>
<proteinExistence type="predicted"/>
<dbReference type="EMBL" id="JACIBV010000001">
    <property type="protein sequence ID" value="MBB3731570.1"/>
    <property type="molecule type" value="Genomic_DNA"/>
</dbReference>
<comment type="caution">
    <text evidence="1">The sequence shown here is derived from an EMBL/GenBank/DDBJ whole genome shotgun (WGS) entry which is preliminary data.</text>
</comment>
<protein>
    <recommendedName>
        <fullName evidence="3">Lipoprotein</fullName>
    </recommendedName>
</protein>
<dbReference type="Proteomes" id="UP000579945">
    <property type="component" value="Unassembled WGS sequence"/>
</dbReference>
<accession>A0A7W5VDD2</accession>
<evidence type="ECO:0008006" key="3">
    <source>
        <dbReference type="Google" id="ProtNLM"/>
    </source>
</evidence>
<dbReference type="AlphaFoldDB" id="A0A7W5VDD2"/>
<dbReference type="GeneID" id="95393654"/>